<dbReference type="Proteomes" id="UP000810207">
    <property type="component" value="Unassembled WGS sequence"/>
</dbReference>
<organism evidence="2 3">
    <name type="scientific">Paenibacillus xylanexedens</name>
    <dbReference type="NCBI Taxonomy" id="528191"/>
    <lineage>
        <taxon>Bacteria</taxon>
        <taxon>Bacillati</taxon>
        <taxon>Bacillota</taxon>
        <taxon>Bacilli</taxon>
        <taxon>Bacillales</taxon>
        <taxon>Paenibacillaceae</taxon>
        <taxon>Paenibacillus</taxon>
    </lineage>
</organism>
<evidence type="ECO:0000256" key="1">
    <source>
        <dbReference type="SAM" id="MobiDB-lite"/>
    </source>
</evidence>
<feature type="region of interest" description="Disordered" evidence="1">
    <location>
        <begin position="1"/>
        <end position="24"/>
    </location>
</feature>
<accession>A0ABS4RLU1</accession>
<feature type="compositionally biased region" description="Polar residues" evidence="1">
    <location>
        <begin position="1"/>
        <end position="16"/>
    </location>
</feature>
<protein>
    <submittedName>
        <fullName evidence="2">Uncharacterized protein</fullName>
    </submittedName>
</protein>
<keyword evidence="3" id="KW-1185">Reference proteome</keyword>
<comment type="caution">
    <text evidence="2">The sequence shown here is derived from an EMBL/GenBank/DDBJ whole genome shotgun (WGS) entry which is preliminary data.</text>
</comment>
<name>A0ABS4RLU1_PAEXY</name>
<sequence length="87" mass="10505">MNIQLDKTDNSLTLNPTEKAKEQRNTPTALFVIYVTNIDRIQFDVLPIFIREYQFDFHEERVYHRYNTLVYLILNRIEYSDLDAYAL</sequence>
<proteinExistence type="predicted"/>
<gene>
    <name evidence="2" type="ORF">J2Z28_000483</name>
</gene>
<evidence type="ECO:0000313" key="3">
    <source>
        <dbReference type="Proteomes" id="UP000810207"/>
    </source>
</evidence>
<evidence type="ECO:0000313" key="2">
    <source>
        <dbReference type="EMBL" id="MBP2243873.1"/>
    </source>
</evidence>
<reference evidence="2 3" key="1">
    <citation type="submission" date="2021-03" db="EMBL/GenBank/DDBJ databases">
        <title>Genomic Encyclopedia of Type Strains, Phase IV (KMG-IV): sequencing the most valuable type-strain genomes for metagenomic binning, comparative biology and taxonomic classification.</title>
        <authorList>
            <person name="Goeker M."/>
        </authorList>
    </citation>
    <scope>NUCLEOTIDE SEQUENCE [LARGE SCALE GENOMIC DNA]</scope>
    <source>
        <strain evidence="2 3">DSM 21292</strain>
    </source>
</reference>
<dbReference type="EMBL" id="JAGIKV010000002">
    <property type="protein sequence ID" value="MBP2243873.1"/>
    <property type="molecule type" value="Genomic_DNA"/>
</dbReference>